<organism evidence="1 2">
    <name type="scientific">Cudoniella acicularis</name>
    <dbReference type="NCBI Taxonomy" id="354080"/>
    <lineage>
        <taxon>Eukaryota</taxon>
        <taxon>Fungi</taxon>
        <taxon>Dikarya</taxon>
        <taxon>Ascomycota</taxon>
        <taxon>Pezizomycotina</taxon>
        <taxon>Leotiomycetes</taxon>
        <taxon>Helotiales</taxon>
        <taxon>Tricladiaceae</taxon>
        <taxon>Cudoniella</taxon>
    </lineage>
</organism>
<reference evidence="1 2" key="1">
    <citation type="submission" date="2020-03" db="EMBL/GenBank/DDBJ databases">
        <title>Draft Genome Sequence of Cudoniella acicularis.</title>
        <authorList>
            <person name="Buettner E."/>
            <person name="Kellner H."/>
        </authorList>
    </citation>
    <scope>NUCLEOTIDE SEQUENCE [LARGE SCALE GENOMIC DNA]</scope>
    <source>
        <strain evidence="1 2">DSM 108380</strain>
    </source>
</reference>
<name>A0A8H4R6R7_9HELO</name>
<protein>
    <submittedName>
        <fullName evidence="1">Uncharacterized protein</fullName>
    </submittedName>
</protein>
<evidence type="ECO:0000313" key="2">
    <source>
        <dbReference type="Proteomes" id="UP000566819"/>
    </source>
</evidence>
<gene>
    <name evidence="1" type="ORF">G7Y89_g14280</name>
</gene>
<comment type="caution">
    <text evidence="1">The sequence shown here is derived from an EMBL/GenBank/DDBJ whole genome shotgun (WGS) entry which is preliminary data.</text>
</comment>
<sequence>MSYTVYNITIVNNFNQTTQYLLFCDFLATSANIGPAYTKVYTVSPGAGVNGSTVFSITSESFAVCDNSSSSFRVGVNVPTCDYQEIALDPNSNGFYKVDIQDGELVFGGTPTTTSADGGYVIESGGFSSNEHSEFPVRLLSNQSAFSLLLLGVSSLCREQALLSASPETF</sequence>
<proteinExistence type="predicted"/>
<keyword evidence="2" id="KW-1185">Reference proteome</keyword>
<dbReference type="Proteomes" id="UP000566819">
    <property type="component" value="Unassembled WGS sequence"/>
</dbReference>
<dbReference type="AlphaFoldDB" id="A0A8H4R6R7"/>
<evidence type="ECO:0000313" key="1">
    <source>
        <dbReference type="EMBL" id="KAF4622747.1"/>
    </source>
</evidence>
<dbReference type="OrthoDB" id="5413269at2759"/>
<dbReference type="EMBL" id="JAAMPI010001844">
    <property type="protein sequence ID" value="KAF4622747.1"/>
    <property type="molecule type" value="Genomic_DNA"/>
</dbReference>
<accession>A0A8H4R6R7</accession>